<dbReference type="GO" id="GO:0005634">
    <property type="term" value="C:nucleus"/>
    <property type="evidence" value="ECO:0007669"/>
    <property type="project" value="TreeGrafter"/>
</dbReference>
<dbReference type="Gene3D" id="3.30.420.10">
    <property type="entry name" value="Ribonuclease H-like superfamily/Ribonuclease H"/>
    <property type="match status" value="1"/>
</dbReference>
<keyword evidence="2" id="KW-1185">Reference proteome</keyword>
<dbReference type="GO" id="GO:0006303">
    <property type="term" value="P:double-strand break repair via nonhomologous end joining"/>
    <property type="evidence" value="ECO:0007669"/>
    <property type="project" value="TreeGrafter"/>
</dbReference>
<gene>
    <name evidence="1" type="primary">SETMAR</name>
    <name evidence="1" type="ORF">EVAR_22509_1</name>
</gene>
<dbReference type="EMBL" id="BGZK01000138">
    <property type="protein sequence ID" value="GBP22223.1"/>
    <property type="molecule type" value="Genomic_DNA"/>
</dbReference>
<evidence type="ECO:0000313" key="2">
    <source>
        <dbReference type="Proteomes" id="UP000299102"/>
    </source>
</evidence>
<reference evidence="1 2" key="1">
    <citation type="journal article" date="2019" name="Commun. Biol.">
        <title>The bagworm genome reveals a unique fibroin gene that provides high tensile strength.</title>
        <authorList>
            <person name="Kono N."/>
            <person name="Nakamura H."/>
            <person name="Ohtoshi R."/>
            <person name="Tomita M."/>
            <person name="Numata K."/>
            <person name="Arakawa K."/>
        </authorList>
    </citation>
    <scope>NUCLEOTIDE SEQUENCE [LARGE SCALE GENOMIC DNA]</scope>
</reference>
<dbReference type="GO" id="GO:0035861">
    <property type="term" value="C:site of double-strand break"/>
    <property type="evidence" value="ECO:0007669"/>
    <property type="project" value="TreeGrafter"/>
</dbReference>
<protein>
    <submittedName>
        <fullName evidence="1">Histone-lysine N-methyltransferase SETMAR</fullName>
    </submittedName>
</protein>
<name>A0A4C1U744_EUMVA</name>
<dbReference type="GO" id="GO:0003690">
    <property type="term" value="F:double-stranded DNA binding"/>
    <property type="evidence" value="ECO:0007669"/>
    <property type="project" value="TreeGrafter"/>
</dbReference>
<dbReference type="GO" id="GO:0044774">
    <property type="term" value="P:mitotic DNA integrity checkpoint signaling"/>
    <property type="evidence" value="ECO:0007669"/>
    <property type="project" value="TreeGrafter"/>
</dbReference>
<dbReference type="GO" id="GO:0044547">
    <property type="term" value="F:DNA topoisomerase binding"/>
    <property type="evidence" value="ECO:0007669"/>
    <property type="project" value="TreeGrafter"/>
</dbReference>
<dbReference type="GO" id="GO:0031297">
    <property type="term" value="P:replication fork processing"/>
    <property type="evidence" value="ECO:0007669"/>
    <property type="project" value="TreeGrafter"/>
</dbReference>
<dbReference type="PANTHER" id="PTHR46060:SF2">
    <property type="entry name" value="HISTONE-LYSINE N-METHYLTRANSFERASE SETMAR"/>
    <property type="match status" value="1"/>
</dbReference>
<dbReference type="OrthoDB" id="616263at2759"/>
<proteinExistence type="predicted"/>
<evidence type="ECO:0000313" key="1">
    <source>
        <dbReference type="EMBL" id="GBP22223.1"/>
    </source>
</evidence>
<keyword evidence="1" id="KW-0808">Transferase</keyword>
<dbReference type="PANTHER" id="PTHR46060">
    <property type="entry name" value="MARINER MOS1 TRANSPOSASE-LIKE PROTEIN"/>
    <property type="match status" value="1"/>
</dbReference>
<dbReference type="GO" id="GO:0015074">
    <property type="term" value="P:DNA integration"/>
    <property type="evidence" value="ECO:0007669"/>
    <property type="project" value="TreeGrafter"/>
</dbReference>
<comment type="caution">
    <text evidence="1">The sequence shown here is derived from an EMBL/GenBank/DDBJ whole genome shotgun (WGS) entry which is preliminary data.</text>
</comment>
<dbReference type="Proteomes" id="UP000299102">
    <property type="component" value="Unassembled WGS sequence"/>
</dbReference>
<accession>A0A4C1U744</accession>
<organism evidence="1 2">
    <name type="scientific">Eumeta variegata</name>
    <name type="common">Bagworm moth</name>
    <name type="synonym">Eumeta japonica</name>
    <dbReference type="NCBI Taxonomy" id="151549"/>
    <lineage>
        <taxon>Eukaryota</taxon>
        <taxon>Metazoa</taxon>
        <taxon>Ecdysozoa</taxon>
        <taxon>Arthropoda</taxon>
        <taxon>Hexapoda</taxon>
        <taxon>Insecta</taxon>
        <taxon>Pterygota</taxon>
        <taxon>Neoptera</taxon>
        <taxon>Endopterygota</taxon>
        <taxon>Lepidoptera</taxon>
        <taxon>Glossata</taxon>
        <taxon>Ditrysia</taxon>
        <taxon>Tineoidea</taxon>
        <taxon>Psychidae</taxon>
        <taxon>Oiketicinae</taxon>
        <taxon>Eumeta</taxon>
    </lineage>
</organism>
<dbReference type="GO" id="GO:0003697">
    <property type="term" value="F:single-stranded DNA binding"/>
    <property type="evidence" value="ECO:0007669"/>
    <property type="project" value="TreeGrafter"/>
</dbReference>
<dbReference type="InterPro" id="IPR001888">
    <property type="entry name" value="Transposase_1"/>
</dbReference>
<dbReference type="GO" id="GO:0042800">
    <property type="term" value="F:histone H3K4 methyltransferase activity"/>
    <property type="evidence" value="ECO:0007669"/>
    <property type="project" value="TreeGrafter"/>
</dbReference>
<dbReference type="AlphaFoldDB" id="A0A4C1U744"/>
<dbReference type="GO" id="GO:0032259">
    <property type="term" value="P:methylation"/>
    <property type="evidence" value="ECO:0007669"/>
    <property type="project" value="UniProtKB-KW"/>
</dbReference>
<dbReference type="Pfam" id="PF01359">
    <property type="entry name" value="Transposase_1"/>
    <property type="match status" value="1"/>
</dbReference>
<dbReference type="GO" id="GO:0000014">
    <property type="term" value="F:single-stranded DNA endodeoxyribonuclease activity"/>
    <property type="evidence" value="ECO:0007669"/>
    <property type="project" value="TreeGrafter"/>
</dbReference>
<dbReference type="GO" id="GO:0000793">
    <property type="term" value="C:condensed chromosome"/>
    <property type="evidence" value="ECO:0007669"/>
    <property type="project" value="TreeGrafter"/>
</dbReference>
<dbReference type="InterPro" id="IPR036397">
    <property type="entry name" value="RNaseH_sf"/>
</dbReference>
<dbReference type="InterPro" id="IPR052709">
    <property type="entry name" value="Transposase-MT_Hybrid"/>
</dbReference>
<dbReference type="GO" id="GO:0000729">
    <property type="term" value="P:DNA double-strand break processing"/>
    <property type="evidence" value="ECO:0007669"/>
    <property type="project" value="TreeGrafter"/>
</dbReference>
<sequence>MRAHEFSNRKVHNKDNPPMSNLECTIRHHAPLAVHADSLNMQSALFLQSSRCELHRRRMSDIHEPCTALPFLELTIESHDYLLDTRFYNARHEWETNVPGSTVVIRIDDQVAREFCPRMAQNRSRLYPFRSYDIAEELEIDHKTDLTYLKKAGYTKSSMPESHTSSLTSNETELFLKRLITNDKKWITYDKKKISRSKSKQASQIIAKPGLTRNKLIKVWWDWNSIIRCKLLPPGKTINSDIYCRQLMRFE</sequence>
<dbReference type="GO" id="GO:0046975">
    <property type="term" value="F:histone H3K36 methyltransferase activity"/>
    <property type="evidence" value="ECO:0007669"/>
    <property type="project" value="TreeGrafter"/>
</dbReference>
<keyword evidence="1" id="KW-0489">Methyltransferase</keyword>